<evidence type="ECO:0000313" key="3">
    <source>
        <dbReference type="Proteomes" id="UP000317982"/>
    </source>
</evidence>
<keyword evidence="1" id="KW-0472">Membrane</keyword>
<organism evidence="2 3">
    <name type="scientific">Cryptosporangium phraense</name>
    <dbReference type="NCBI Taxonomy" id="2593070"/>
    <lineage>
        <taxon>Bacteria</taxon>
        <taxon>Bacillati</taxon>
        <taxon>Actinomycetota</taxon>
        <taxon>Actinomycetes</taxon>
        <taxon>Cryptosporangiales</taxon>
        <taxon>Cryptosporangiaceae</taxon>
        <taxon>Cryptosporangium</taxon>
    </lineage>
</organism>
<dbReference type="EMBL" id="VIRS01000016">
    <property type="protein sequence ID" value="TQS42822.1"/>
    <property type="molecule type" value="Genomic_DNA"/>
</dbReference>
<evidence type="ECO:0000313" key="2">
    <source>
        <dbReference type="EMBL" id="TQS42822.1"/>
    </source>
</evidence>
<evidence type="ECO:0000256" key="1">
    <source>
        <dbReference type="SAM" id="Phobius"/>
    </source>
</evidence>
<dbReference type="AlphaFoldDB" id="A0A545ANB6"/>
<accession>A0A545ANB6</accession>
<feature type="transmembrane region" description="Helical" evidence="1">
    <location>
        <begin position="202"/>
        <end position="224"/>
    </location>
</feature>
<feature type="transmembrane region" description="Helical" evidence="1">
    <location>
        <begin position="143"/>
        <end position="164"/>
    </location>
</feature>
<feature type="transmembrane region" description="Helical" evidence="1">
    <location>
        <begin position="236"/>
        <end position="255"/>
    </location>
</feature>
<dbReference type="InterPro" id="IPR045782">
    <property type="entry name" value="TrbL_3"/>
</dbReference>
<dbReference type="OrthoDB" id="3417255at2"/>
<reference evidence="2 3" key="1">
    <citation type="submission" date="2019-07" db="EMBL/GenBank/DDBJ databases">
        <title>Cryptosporangium phraense sp. nov., isolated from plant litter.</title>
        <authorList>
            <person name="Suriyachadkun C."/>
        </authorList>
    </citation>
    <scope>NUCLEOTIDE SEQUENCE [LARGE SCALE GENOMIC DNA]</scope>
    <source>
        <strain evidence="2 3">A-T 5661</strain>
    </source>
</reference>
<comment type="caution">
    <text evidence="2">The sequence shown here is derived from an EMBL/GenBank/DDBJ whole genome shotgun (WGS) entry which is preliminary data.</text>
</comment>
<sequence>MSGFVLNQILSWLFDAVLAALDAVIELISDALLVTPELTSLPQVQALTGRSVTVVDTVFVLVFLAAGVLTMIAGGEETTQYTVKDLVPRAVVGFLAAHFSQLLCGRAITLANAVCGALSDQNVDRSFGVAALRQHLRAGNNPGVMLLLLVIVVLVIVLVVSIAFGLITRFGVLFILTAAAPLALACHALPHTDPVARLWWRSYLGVLAVPVLQAFTLAAGQWMLTDIRHILPDLPWSGGSATILNLLVVLVLLWTTQRIPSLVRRYVSAGGRPPNAWGTVVRVLAVRRVAGML</sequence>
<gene>
    <name evidence="2" type="ORF">FL583_22475</name>
</gene>
<dbReference type="Pfam" id="PF19590">
    <property type="entry name" value="TrbL_3"/>
    <property type="match status" value="1"/>
</dbReference>
<dbReference type="RefSeq" id="WP_142706691.1">
    <property type="nucleotide sequence ID" value="NZ_VIRS01000016.1"/>
</dbReference>
<name>A0A545ANB6_9ACTN</name>
<dbReference type="Proteomes" id="UP000317982">
    <property type="component" value="Unassembled WGS sequence"/>
</dbReference>
<evidence type="ECO:0008006" key="4">
    <source>
        <dbReference type="Google" id="ProtNLM"/>
    </source>
</evidence>
<dbReference type="InParanoid" id="A0A545ANB6"/>
<feature type="transmembrane region" description="Helical" evidence="1">
    <location>
        <begin position="54"/>
        <end position="74"/>
    </location>
</feature>
<proteinExistence type="predicted"/>
<protein>
    <recommendedName>
        <fullName evidence="4">Type IV secretion system protein</fullName>
    </recommendedName>
</protein>
<feature type="transmembrane region" description="Helical" evidence="1">
    <location>
        <begin position="170"/>
        <end position="190"/>
    </location>
</feature>
<keyword evidence="1" id="KW-1133">Transmembrane helix</keyword>
<keyword evidence="1" id="KW-0812">Transmembrane</keyword>
<keyword evidence="3" id="KW-1185">Reference proteome</keyword>